<keyword evidence="11" id="KW-1185">Reference proteome</keyword>
<dbReference type="AlphaFoldDB" id="A0A6V8N7P1"/>
<dbReference type="PANTHER" id="PTHR32044:SF80">
    <property type="entry name" value="XYLOGLUCAN GLYCOSYLTRANSFERASE 2-RELATED"/>
    <property type="match status" value="1"/>
</dbReference>
<dbReference type="GO" id="GO:0016757">
    <property type="term" value="F:glycosyltransferase activity"/>
    <property type="evidence" value="ECO:0007669"/>
    <property type="project" value="UniProtKB-KW"/>
</dbReference>
<comment type="subcellular location">
    <subcellularLocation>
        <location evidence="1">Golgi apparatus membrane</location>
        <topology evidence="1">Multi-pass membrane protein</topology>
    </subcellularLocation>
</comment>
<evidence type="ECO:0000256" key="4">
    <source>
        <dbReference type="ARBA" id="ARBA00022692"/>
    </source>
</evidence>
<keyword evidence="4 9" id="KW-0812">Transmembrane</keyword>
<feature type="transmembrane region" description="Helical" evidence="9">
    <location>
        <begin position="322"/>
        <end position="342"/>
    </location>
</feature>
<dbReference type="Gene3D" id="3.90.550.10">
    <property type="entry name" value="Spore Coat Polysaccharide Biosynthesis Protein SpsA, Chain A"/>
    <property type="match status" value="1"/>
</dbReference>
<evidence type="ECO:0000313" key="11">
    <source>
        <dbReference type="Proteomes" id="UP000587586"/>
    </source>
</evidence>
<proteinExistence type="predicted"/>
<feature type="transmembrane region" description="Helical" evidence="9">
    <location>
        <begin position="440"/>
        <end position="459"/>
    </location>
</feature>
<evidence type="ECO:0000256" key="2">
    <source>
        <dbReference type="ARBA" id="ARBA00022676"/>
    </source>
</evidence>
<dbReference type="Proteomes" id="UP000587586">
    <property type="component" value="Unassembled WGS sequence"/>
</dbReference>
<feature type="transmembrane region" description="Helical" evidence="9">
    <location>
        <begin position="386"/>
        <end position="406"/>
    </location>
</feature>
<keyword evidence="7 9" id="KW-0472">Membrane</keyword>
<dbReference type="FunFam" id="3.90.550.10:FF:000057">
    <property type="entry name" value="Glycosyltransferase-like protein, family 2"/>
    <property type="match status" value="1"/>
</dbReference>
<reference evidence="11" key="1">
    <citation type="submission" date="2020-06" db="EMBL/GenBank/DDBJ databases">
        <title>Draft genomic sequecing of Geomonas sp. Red745.</title>
        <authorList>
            <person name="Itoh H."/>
            <person name="Xu Z.X."/>
            <person name="Ushijima N."/>
            <person name="Masuda Y."/>
            <person name="Shiratori Y."/>
            <person name="Senoo K."/>
        </authorList>
    </citation>
    <scope>NUCLEOTIDE SEQUENCE [LARGE SCALE GENOMIC DNA]</scope>
    <source>
        <strain evidence="11">Red745</strain>
    </source>
</reference>
<protein>
    <submittedName>
        <fullName evidence="10">Glucosyltransferase</fullName>
    </submittedName>
</protein>
<keyword evidence="5 9" id="KW-1133">Transmembrane helix</keyword>
<keyword evidence="3 10" id="KW-0808">Transferase</keyword>
<dbReference type="Pfam" id="PF13641">
    <property type="entry name" value="Glyco_tranf_2_3"/>
    <property type="match status" value="1"/>
</dbReference>
<evidence type="ECO:0000256" key="5">
    <source>
        <dbReference type="ARBA" id="ARBA00022989"/>
    </source>
</evidence>
<sequence length="499" mass="55440">MSILLPILTALHFAALAGLSLYGLHRLWLLRCLYAGDSEPELPPPSGEGSSGSAPENFPLVTVQLPLYNERFVAARLLDAAAQLGWPAGRLEIQVLDDSDDDTRELVDERAAWWRAQGVDLTVVRREGREGFKAGALAHGLTLAKGELVAVFDADFIPPADFLEKTVPWFGDPKVGMVQTRWGFCNAEYSWFTGIQALLLGPHFSIEHRVRYLRGLFFNFNGTAGVWRRGAIASAGGWHADTVTEDLDLSYRAQLAGWRFVYREECQVPSELPVTMAALRSQQQRWAKGSIQTARKILPRLLRERLPLAVKLEALAHLMANIYWLMGLVVMLTLYPAITWRVGIGLHQMLRLDLPLFLATSGAIMGYFLCYSLKTGSNRLRDVLLLPALTIGLAPSIALSVLKGAFQKGGTFERTPKFGVQGREHLPGLAFLYRQKNLPYILMNFVLLGYSLLPLAFAWERETWLAVPLFLLFPFGFALVLMKDLAESLFSAGAGRPAS</sequence>
<evidence type="ECO:0000256" key="8">
    <source>
        <dbReference type="ARBA" id="ARBA00023316"/>
    </source>
</evidence>
<organism evidence="10 11">
    <name type="scientific">Geomonas limicola</name>
    <dbReference type="NCBI Taxonomy" id="2740186"/>
    <lineage>
        <taxon>Bacteria</taxon>
        <taxon>Pseudomonadati</taxon>
        <taxon>Thermodesulfobacteriota</taxon>
        <taxon>Desulfuromonadia</taxon>
        <taxon>Geobacterales</taxon>
        <taxon>Geobacteraceae</taxon>
        <taxon>Geomonas</taxon>
    </lineage>
</organism>
<evidence type="ECO:0000256" key="3">
    <source>
        <dbReference type="ARBA" id="ARBA00022679"/>
    </source>
</evidence>
<dbReference type="GO" id="GO:0071555">
    <property type="term" value="P:cell wall organization"/>
    <property type="evidence" value="ECO:0007669"/>
    <property type="project" value="UniProtKB-KW"/>
</dbReference>
<evidence type="ECO:0000256" key="1">
    <source>
        <dbReference type="ARBA" id="ARBA00004653"/>
    </source>
</evidence>
<dbReference type="InterPro" id="IPR029044">
    <property type="entry name" value="Nucleotide-diphossugar_trans"/>
</dbReference>
<evidence type="ECO:0000256" key="6">
    <source>
        <dbReference type="ARBA" id="ARBA00023034"/>
    </source>
</evidence>
<dbReference type="EMBL" id="BLXZ01000003">
    <property type="protein sequence ID" value="GFO68400.1"/>
    <property type="molecule type" value="Genomic_DNA"/>
</dbReference>
<dbReference type="SUPFAM" id="SSF53448">
    <property type="entry name" value="Nucleotide-diphospho-sugar transferases"/>
    <property type="match status" value="1"/>
</dbReference>
<keyword evidence="8" id="KW-0961">Cell wall biogenesis/degradation</keyword>
<accession>A0A6V8N7P1</accession>
<evidence type="ECO:0000256" key="7">
    <source>
        <dbReference type="ARBA" id="ARBA00023136"/>
    </source>
</evidence>
<name>A0A6V8N7P1_9BACT</name>
<dbReference type="RefSeq" id="WP_183360928.1">
    <property type="nucleotide sequence ID" value="NZ_BLXZ01000003.1"/>
</dbReference>
<keyword evidence="6" id="KW-0333">Golgi apparatus</keyword>
<feature type="transmembrane region" description="Helical" evidence="9">
    <location>
        <begin position="465"/>
        <end position="482"/>
    </location>
</feature>
<dbReference type="PANTHER" id="PTHR32044">
    <property type="entry name" value="GLUCOMANNAN 4-BETA-MANNOSYLTRANSFERASE 9"/>
    <property type="match status" value="1"/>
</dbReference>
<comment type="caution">
    <text evidence="10">The sequence shown here is derived from an EMBL/GenBank/DDBJ whole genome shotgun (WGS) entry which is preliminary data.</text>
</comment>
<keyword evidence="2" id="KW-0328">Glycosyltransferase</keyword>
<gene>
    <name evidence="10" type="ORF">GMLC_19790</name>
</gene>
<evidence type="ECO:0000256" key="9">
    <source>
        <dbReference type="SAM" id="Phobius"/>
    </source>
</evidence>
<evidence type="ECO:0000313" key="10">
    <source>
        <dbReference type="EMBL" id="GFO68400.1"/>
    </source>
</evidence>
<feature type="transmembrane region" description="Helical" evidence="9">
    <location>
        <begin position="354"/>
        <end position="374"/>
    </location>
</feature>